<geneLocation type="mitochondrion" evidence="20"/>
<sequence length="223" mass="25621">MSFWHKINLQESASPIMESMMIFHDHSMMVMTVILVMTLYLIAFLLNNTLVNNTLLVGHTLEALWTILPSFILILLAVPSMNLLYAMEEVKEPLLTLKVVGHQWYWSYEYADFTDLAFDSYMTIESDLAVGEPRLLETDYRVVLPVNEMVRAIITSDDVIHSWSVPSMGIKCDAVPGRLNQVQFMPNRMGLFYGQCSEICGANHSFMPICLEVISFEDFMEWM</sequence>
<dbReference type="SUPFAM" id="SSF81464">
    <property type="entry name" value="Cytochrome c oxidase subunit II-like, transmembrane region"/>
    <property type="match status" value="1"/>
</dbReference>
<keyword evidence="12 17" id="KW-1133">Transmembrane helix</keyword>
<keyword evidence="9" id="KW-0460">Magnesium</keyword>
<evidence type="ECO:0000256" key="6">
    <source>
        <dbReference type="ARBA" id="ARBA00022692"/>
    </source>
</evidence>
<feature type="transmembrane region" description="Helical" evidence="17">
    <location>
        <begin position="63"/>
        <end position="85"/>
    </location>
</feature>
<evidence type="ECO:0000256" key="11">
    <source>
        <dbReference type="ARBA" id="ARBA00022982"/>
    </source>
</evidence>
<feature type="domain" description="Cytochrome oxidase subunit II transmembrane region profile" evidence="19">
    <location>
        <begin position="1"/>
        <end position="91"/>
    </location>
</feature>
<dbReference type="GeneID" id="10751840"/>
<protein>
    <recommendedName>
        <fullName evidence="3 16">Cytochrome c oxidase subunit 2</fullName>
    </recommendedName>
</protein>
<proteinExistence type="inferred from homology"/>
<evidence type="ECO:0000256" key="12">
    <source>
        <dbReference type="ARBA" id="ARBA00022989"/>
    </source>
</evidence>
<dbReference type="EMBL" id="EU563937">
    <property type="protein sequence ID" value="ACB12462.1"/>
    <property type="molecule type" value="Genomic_DNA"/>
</dbReference>
<dbReference type="PANTHER" id="PTHR22888">
    <property type="entry name" value="CYTOCHROME C OXIDASE, SUBUNIT II"/>
    <property type="match status" value="1"/>
</dbReference>
<evidence type="ECO:0000256" key="16">
    <source>
        <dbReference type="RuleBase" id="RU000457"/>
    </source>
</evidence>
<dbReference type="AlphaFoldDB" id="F6GPJ1"/>
<dbReference type="CTD" id="4513"/>
<keyword evidence="7 16" id="KW-0479">Metal-binding</keyword>
<evidence type="ECO:0000259" key="18">
    <source>
        <dbReference type="PROSITE" id="PS50857"/>
    </source>
</evidence>
<keyword evidence="10" id="KW-1278">Translocase</keyword>
<evidence type="ECO:0000256" key="13">
    <source>
        <dbReference type="ARBA" id="ARBA00023008"/>
    </source>
</evidence>
<dbReference type="FunFam" id="2.60.40.420:FF:000001">
    <property type="entry name" value="Cytochrome c oxidase subunit 2"/>
    <property type="match status" value="1"/>
</dbReference>
<dbReference type="GO" id="GO:0005507">
    <property type="term" value="F:copper ion binding"/>
    <property type="evidence" value="ECO:0007669"/>
    <property type="project" value="InterPro"/>
</dbReference>
<dbReference type="NCBIfam" id="TIGR02866">
    <property type="entry name" value="CoxB"/>
    <property type="match status" value="1"/>
</dbReference>
<comment type="similarity">
    <text evidence="2 16">Belongs to the cytochrome c oxidase subunit 2 family.</text>
</comment>
<accession>F6GPJ1</accession>
<evidence type="ECO:0000256" key="4">
    <source>
        <dbReference type="ARBA" id="ARBA00022448"/>
    </source>
</evidence>
<dbReference type="PROSITE" id="PS50999">
    <property type="entry name" value="COX2_TM"/>
    <property type="match status" value="1"/>
</dbReference>
<dbReference type="InterPro" id="IPR034210">
    <property type="entry name" value="CcO_II_C"/>
</dbReference>
<comment type="subcellular location">
    <subcellularLocation>
        <location evidence="1 16">Mitochondrion inner membrane</location>
        <topology evidence="1 16">Multi-pass membrane protein</topology>
    </subcellularLocation>
</comment>
<gene>
    <name evidence="20" type="primary">COX2</name>
</gene>
<dbReference type="InterPro" id="IPR001505">
    <property type="entry name" value="Copper_CuA"/>
</dbReference>
<dbReference type="RefSeq" id="YP_004581399.1">
    <property type="nucleotide sequence ID" value="NC_015646.1"/>
</dbReference>
<dbReference type="PANTHER" id="PTHR22888:SF9">
    <property type="entry name" value="CYTOCHROME C OXIDASE SUBUNIT 2"/>
    <property type="match status" value="1"/>
</dbReference>
<keyword evidence="14 16" id="KW-0472">Membrane</keyword>
<dbReference type="CDD" id="cd13912">
    <property type="entry name" value="CcO_II_C"/>
    <property type="match status" value="1"/>
</dbReference>
<evidence type="ECO:0000256" key="3">
    <source>
        <dbReference type="ARBA" id="ARBA00015946"/>
    </source>
</evidence>
<dbReference type="InterPro" id="IPR014222">
    <property type="entry name" value="Cyt_c_oxidase_su2"/>
</dbReference>
<dbReference type="Gene3D" id="2.60.40.420">
    <property type="entry name" value="Cupredoxins - blue copper proteins"/>
    <property type="match status" value="1"/>
</dbReference>
<dbReference type="Pfam" id="PF02790">
    <property type="entry name" value="COX2_TM"/>
    <property type="match status" value="1"/>
</dbReference>
<dbReference type="GO" id="GO:0016491">
    <property type="term" value="F:oxidoreductase activity"/>
    <property type="evidence" value="ECO:0007669"/>
    <property type="project" value="InterPro"/>
</dbReference>
<dbReference type="SUPFAM" id="SSF49503">
    <property type="entry name" value="Cupredoxins"/>
    <property type="match status" value="1"/>
</dbReference>
<reference evidence="20" key="1">
    <citation type="journal article" date="2011" name="Mar. Genomics">
        <title>Complete mitochondrial genome of Tubulipora flabellaris (Bryozoa: Stenolaemata): The first representative from the class Stenolaemata with unique gene order.</title>
        <authorList>
            <person name="Sun M."/>
            <person name="Shen X."/>
            <person name="Liu H."/>
            <person name="Liu X."/>
            <person name="Wu Z."/>
            <person name="Liu B."/>
        </authorList>
    </citation>
    <scope>NUCLEOTIDE SEQUENCE</scope>
</reference>
<feature type="domain" description="Cytochrome oxidase subunit II copper A binding" evidence="18">
    <location>
        <begin position="92"/>
        <end position="223"/>
    </location>
</feature>
<dbReference type="Gene3D" id="1.10.287.90">
    <property type="match status" value="1"/>
</dbReference>
<dbReference type="InterPro" id="IPR008972">
    <property type="entry name" value="Cupredoxin"/>
</dbReference>
<dbReference type="PROSITE" id="PS00078">
    <property type="entry name" value="COX2"/>
    <property type="match status" value="1"/>
</dbReference>
<dbReference type="GO" id="GO:0005743">
    <property type="term" value="C:mitochondrial inner membrane"/>
    <property type="evidence" value="ECO:0007669"/>
    <property type="project" value="UniProtKB-SubCell"/>
</dbReference>
<name>F6GPJ1_9BILA</name>
<comment type="catalytic activity">
    <reaction evidence="15">
        <text>4 Fe(II)-[cytochrome c] + O2 + 8 H(+)(in) = 4 Fe(III)-[cytochrome c] + 2 H2O + 4 H(+)(out)</text>
        <dbReference type="Rhea" id="RHEA:11436"/>
        <dbReference type="Rhea" id="RHEA-COMP:10350"/>
        <dbReference type="Rhea" id="RHEA-COMP:14399"/>
        <dbReference type="ChEBI" id="CHEBI:15377"/>
        <dbReference type="ChEBI" id="CHEBI:15378"/>
        <dbReference type="ChEBI" id="CHEBI:15379"/>
        <dbReference type="ChEBI" id="CHEBI:29033"/>
        <dbReference type="ChEBI" id="CHEBI:29034"/>
        <dbReference type="EC" id="7.1.1.9"/>
    </reaction>
    <physiologicalReaction direction="left-to-right" evidence="15">
        <dbReference type="Rhea" id="RHEA:11437"/>
    </physiologicalReaction>
</comment>
<dbReference type="PROSITE" id="PS50857">
    <property type="entry name" value="COX2_CUA"/>
    <property type="match status" value="1"/>
</dbReference>
<evidence type="ECO:0000259" key="19">
    <source>
        <dbReference type="PROSITE" id="PS50999"/>
    </source>
</evidence>
<evidence type="ECO:0000256" key="15">
    <source>
        <dbReference type="ARBA" id="ARBA00049512"/>
    </source>
</evidence>
<dbReference type="PRINTS" id="PR01166">
    <property type="entry name" value="CYCOXIDASEII"/>
</dbReference>
<dbReference type="GO" id="GO:0042773">
    <property type="term" value="P:ATP synthesis coupled electron transport"/>
    <property type="evidence" value="ECO:0007669"/>
    <property type="project" value="TreeGrafter"/>
</dbReference>
<dbReference type="InterPro" id="IPR011759">
    <property type="entry name" value="Cyt_c_oxidase_su2_TM_dom"/>
</dbReference>
<dbReference type="Pfam" id="PF00116">
    <property type="entry name" value="COX2"/>
    <property type="match status" value="1"/>
</dbReference>
<feature type="transmembrane region" description="Helical" evidence="17">
    <location>
        <begin position="21"/>
        <end position="43"/>
    </location>
</feature>
<evidence type="ECO:0000256" key="8">
    <source>
        <dbReference type="ARBA" id="ARBA00022792"/>
    </source>
</evidence>
<keyword evidence="8 16" id="KW-0999">Mitochondrion inner membrane</keyword>
<evidence type="ECO:0000256" key="1">
    <source>
        <dbReference type="ARBA" id="ARBA00004448"/>
    </source>
</evidence>
<dbReference type="InterPro" id="IPR036257">
    <property type="entry name" value="Cyt_c_oxidase_su2_TM_sf"/>
</dbReference>
<evidence type="ECO:0000256" key="10">
    <source>
        <dbReference type="ARBA" id="ARBA00022967"/>
    </source>
</evidence>
<evidence type="ECO:0000256" key="17">
    <source>
        <dbReference type="SAM" id="Phobius"/>
    </source>
</evidence>
<keyword evidence="4 16" id="KW-0813">Transport</keyword>
<comment type="cofactor">
    <cofactor evidence="16">
        <name>Cu cation</name>
        <dbReference type="ChEBI" id="CHEBI:23378"/>
    </cofactor>
    <text evidence="16">Binds a copper A center.</text>
</comment>
<organism evidence="20">
    <name type="scientific">Tubulipora flabellaris</name>
    <dbReference type="NCBI Taxonomy" id="365325"/>
    <lineage>
        <taxon>Eukaryota</taxon>
        <taxon>Metazoa</taxon>
        <taxon>Spiralia</taxon>
        <taxon>Lophotrochozoa</taxon>
        <taxon>Bryozoa</taxon>
        <taxon>Stenolaemata</taxon>
        <taxon>Tubuliporida</taxon>
        <taxon>Tubuliporidae</taxon>
        <taxon>Tubulipora</taxon>
    </lineage>
</organism>
<keyword evidence="16 20" id="KW-0496">Mitochondrion</keyword>
<keyword evidence="6 16" id="KW-0812">Transmembrane</keyword>
<dbReference type="InterPro" id="IPR002429">
    <property type="entry name" value="CcO_II-like_C"/>
</dbReference>
<keyword evidence="13 16" id="KW-0186">Copper</keyword>
<dbReference type="GO" id="GO:0004129">
    <property type="term" value="F:cytochrome-c oxidase activity"/>
    <property type="evidence" value="ECO:0007669"/>
    <property type="project" value="UniProtKB-EC"/>
</dbReference>
<keyword evidence="11 16" id="KW-0249">Electron transport</keyword>
<evidence type="ECO:0000256" key="2">
    <source>
        <dbReference type="ARBA" id="ARBA00007866"/>
    </source>
</evidence>
<evidence type="ECO:0000256" key="5">
    <source>
        <dbReference type="ARBA" id="ARBA00022660"/>
    </source>
</evidence>
<evidence type="ECO:0000256" key="7">
    <source>
        <dbReference type="ARBA" id="ARBA00022723"/>
    </source>
</evidence>
<evidence type="ECO:0000256" key="14">
    <source>
        <dbReference type="ARBA" id="ARBA00023136"/>
    </source>
</evidence>
<comment type="function">
    <text evidence="16">Component of the cytochrome c oxidase, the last enzyme in the mitochondrial electron transport chain which drives oxidative phosphorylation. The respiratory chain contains 3 multisubunit complexes succinate dehydrogenase (complex II, CII), ubiquinol-cytochrome c oxidoreductase (cytochrome b-c1 complex, complex III, CIII) and cytochrome c oxidase (complex IV, CIV), that cooperate to transfer electrons derived from NADH and succinate to molecular oxygen, creating an electrochemical gradient over the inner membrane that drives transmembrane transport and the ATP synthase. Cytochrome c oxidase is the component of the respiratory chain that catalyzes the reduction of oxygen to water. Electrons originating from reduced cytochrome c in the intermembrane space (IMS) are transferred via the dinuclear copper A center (CU(A)) of subunit 2 and heme A of subunit 1 to the active site in subunit 1, a binuclear center (BNC) formed by heme A3 and copper B (CU(B)). The BNC reduces molecular oxygen to 2 water molecules using 4 electrons from cytochrome c in the IMS and 4 protons from the mitochondrial matrix.</text>
</comment>
<dbReference type="InterPro" id="IPR045187">
    <property type="entry name" value="CcO_II"/>
</dbReference>
<evidence type="ECO:0000256" key="9">
    <source>
        <dbReference type="ARBA" id="ARBA00022842"/>
    </source>
</evidence>
<evidence type="ECO:0000313" key="20">
    <source>
        <dbReference type="EMBL" id="ACB12462.1"/>
    </source>
</evidence>
<keyword evidence="5 16" id="KW-0679">Respiratory chain</keyword>